<accession>A0A9P9XMX2</accession>
<dbReference type="InterPro" id="IPR037524">
    <property type="entry name" value="PA14/GLEYA"/>
</dbReference>
<feature type="region of interest" description="Disordered" evidence="1">
    <location>
        <begin position="32"/>
        <end position="52"/>
    </location>
</feature>
<evidence type="ECO:0000313" key="3">
    <source>
        <dbReference type="EMBL" id="KAI3557020.1"/>
    </source>
</evidence>
<dbReference type="OrthoDB" id="4792629at2759"/>
<keyword evidence="4" id="KW-1185">Reference proteome</keyword>
<dbReference type="Gene3D" id="2.60.120.1560">
    <property type="match status" value="1"/>
</dbReference>
<gene>
    <name evidence="3" type="ORF">CABS02_02571</name>
</gene>
<reference evidence="3" key="1">
    <citation type="submission" date="2019-01" db="EMBL/GenBank/DDBJ databases">
        <title>Colletotrichum abscissum LGMF1257.</title>
        <authorList>
            <person name="Baroncelli R."/>
        </authorList>
    </citation>
    <scope>NUCLEOTIDE SEQUENCE</scope>
    <source>
        <strain evidence="3">Ca142</strain>
    </source>
</reference>
<protein>
    <recommendedName>
        <fullName evidence="2">PA14 domain-containing protein</fullName>
    </recommendedName>
</protein>
<evidence type="ECO:0000313" key="4">
    <source>
        <dbReference type="Proteomes" id="UP001056436"/>
    </source>
</evidence>
<evidence type="ECO:0000259" key="2">
    <source>
        <dbReference type="PROSITE" id="PS51820"/>
    </source>
</evidence>
<name>A0A9P9XMX2_9PEZI</name>
<feature type="domain" description="PA14" evidence="2">
    <location>
        <begin position="87"/>
        <end position="245"/>
    </location>
</feature>
<proteinExistence type="predicted"/>
<sequence length="265" mass="27662">MTTMTSTGTQTGLTIIIPTNPAGTTSVITFVTPSSSSTSTSTSSSSSTSPTASCTPGLLWAYYGLAQAPTETASSSGNIPFHGNGADGQANWKMTYFNINTVLSGQNPDNTGRTTTIGLAQLCATTTRTVYGTTTSGQSQFMIVQHIGYFHPATSGTYTFSFSNVDDGVYLWLGYNAKTGFANANANKNVDYYVTNSAGTYTFTTTAGQYYPIRLLFVNAQQCGSFTFSLTDPAGGVVVSNSQAVVGDQLVASCPNDSNAAPFGF</sequence>
<evidence type="ECO:0000256" key="1">
    <source>
        <dbReference type="SAM" id="MobiDB-lite"/>
    </source>
</evidence>
<dbReference type="SUPFAM" id="SSF56988">
    <property type="entry name" value="Anthrax protective antigen"/>
    <property type="match status" value="1"/>
</dbReference>
<dbReference type="AlphaFoldDB" id="A0A9P9XMX2"/>
<comment type="caution">
    <text evidence="3">The sequence shown here is derived from an EMBL/GenBank/DDBJ whole genome shotgun (WGS) entry which is preliminary data.</text>
</comment>
<dbReference type="EMBL" id="SDAQ01000009">
    <property type="protein sequence ID" value="KAI3557020.1"/>
    <property type="molecule type" value="Genomic_DNA"/>
</dbReference>
<dbReference type="Pfam" id="PF10528">
    <property type="entry name" value="GLEYA"/>
    <property type="match status" value="1"/>
</dbReference>
<organism evidence="3 4">
    <name type="scientific">Colletotrichum abscissum</name>
    <dbReference type="NCBI Taxonomy" id="1671311"/>
    <lineage>
        <taxon>Eukaryota</taxon>
        <taxon>Fungi</taxon>
        <taxon>Dikarya</taxon>
        <taxon>Ascomycota</taxon>
        <taxon>Pezizomycotina</taxon>
        <taxon>Sordariomycetes</taxon>
        <taxon>Hypocreomycetidae</taxon>
        <taxon>Glomerellales</taxon>
        <taxon>Glomerellaceae</taxon>
        <taxon>Colletotrichum</taxon>
        <taxon>Colletotrichum acutatum species complex</taxon>
    </lineage>
</organism>
<dbReference type="Proteomes" id="UP001056436">
    <property type="component" value="Unassembled WGS sequence"/>
</dbReference>
<dbReference type="PROSITE" id="PS51820">
    <property type="entry name" value="PA14"/>
    <property type="match status" value="1"/>
</dbReference>
<dbReference type="InterPro" id="IPR018871">
    <property type="entry name" value="GLEYA_adhesin_domain"/>
</dbReference>